<name>Q0FL59_SALBH</name>
<organism evidence="6 7">
    <name type="scientific">Salipiger bermudensis (strain DSM 26914 / JCM 13377 / KCTC 12554 / HTCC2601)</name>
    <name type="common">Pelagibaca bermudensis</name>
    <dbReference type="NCBI Taxonomy" id="314265"/>
    <lineage>
        <taxon>Bacteria</taxon>
        <taxon>Pseudomonadati</taxon>
        <taxon>Pseudomonadota</taxon>
        <taxon>Alphaproteobacteria</taxon>
        <taxon>Rhodobacterales</taxon>
        <taxon>Roseobacteraceae</taxon>
        <taxon>Salipiger</taxon>
    </lineage>
</organism>
<comment type="similarity">
    <text evidence="1">Belongs to the LysR transcriptional regulatory family.</text>
</comment>
<dbReference type="Proteomes" id="UP000006230">
    <property type="component" value="Unassembled WGS sequence"/>
</dbReference>
<dbReference type="Pfam" id="PF03466">
    <property type="entry name" value="LysR_substrate"/>
    <property type="match status" value="1"/>
</dbReference>
<dbReference type="Gene3D" id="1.10.10.10">
    <property type="entry name" value="Winged helix-like DNA-binding domain superfamily/Winged helix DNA-binding domain"/>
    <property type="match status" value="1"/>
</dbReference>
<sequence>MSLQRRHLPDLRVLQTFEQAARHGNFTRAAEELALTQSAVSRQIRELEEQIGKPLFERAPGRVVLTRAGEDLLPEAQRLLRLAERALRHAGAGGAQETVLSINALPTFAARWLMPRLPGYLAQHPGLRIDLSTRKGVFDFNDSPCDLAIHYGQPNWPGGICSYLCSEIMVPVIGGGAPQFPSAPAELAPLPRIHLSERPGLWPDWFAHHGVAVERAGEGHWVDQISLAIEAVKAGMGCALLPRYLIERELADGLLRVALDAPYSTEKAYYLVTPEGRSEQVAAFRDWLIGEVSFRPLAD</sequence>
<evidence type="ECO:0000313" key="7">
    <source>
        <dbReference type="Proteomes" id="UP000006230"/>
    </source>
</evidence>
<dbReference type="RefSeq" id="WP_007800040.1">
    <property type="nucleotide sequence ID" value="NZ_DS022276.1"/>
</dbReference>
<dbReference type="HOGENOM" id="CLU_039613_37_1_5"/>
<keyword evidence="4" id="KW-0804">Transcription</keyword>
<evidence type="ECO:0000256" key="2">
    <source>
        <dbReference type="ARBA" id="ARBA00023015"/>
    </source>
</evidence>
<dbReference type="PANTHER" id="PTHR30537:SF26">
    <property type="entry name" value="GLYCINE CLEAVAGE SYSTEM TRANSCRIPTIONAL ACTIVATOR"/>
    <property type="match status" value="1"/>
</dbReference>
<protein>
    <submittedName>
        <fullName evidence="6">Probable transcription regulator protein</fullName>
    </submittedName>
</protein>
<accession>Q0FL59</accession>
<proteinExistence type="inferred from homology"/>
<reference evidence="6 7" key="1">
    <citation type="journal article" date="2010" name="J. Bacteriol.">
        <title>Genome sequences of Pelagibaca bermudensis HTCC2601T and Maritimibacter alkaliphilus HTCC2654T, the type strains of two marine Roseobacter genera.</title>
        <authorList>
            <person name="Thrash J.C."/>
            <person name="Cho J.C."/>
            <person name="Ferriera S."/>
            <person name="Johnson J."/>
            <person name="Vergin K.L."/>
            <person name="Giovannoni S.J."/>
        </authorList>
    </citation>
    <scope>NUCLEOTIDE SEQUENCE [LARGE SCALE GENOMIC DNA]</scope>
    <source>
        <strain evidence="7">DSM 26914 / JCM 13377 / KCTC 12554 / HTCC2601</strain>
    </source>
</reference>
<dbReference type="PRINTS" id="PR00039">
    <property type="entry name" value="HTHLYSR"/>
</dbReference>
<dbReference type="GO" id="GO:0006351">
    <property type="term" value="P:DNA-templated transcription"/>
    <property type="evidence" value="ECO:0007669"/>
    <property type="project" value="TreeGrafter"/>
</dbReference>
<dbReference type="PANTHER" id="PTHR30537">
    <property type="entry name" value="HTH-TYPE TRANSCRIPTIONAL REGULATOR"/>
    <property type="match status" value="1"/>
</dbReference>
<evidence type="ECO:0000313" key="6">
    <source>
        <dbReference type="EMBL" id="EAU44906.1"/>
    </source>
</evidence>
<gene>
    <name evidence="6" type="ORF">R2601_23630</name>
</gene>
<dbReference type="Pfam" id="PF00126">
    <property type="entry name" value="HTH_1"/>
    <property type="match status" value="1"/>
</dbReference>
<dbReference type="AlphaFoldDB" id="Q0FL59"/>
<dbReference type="PROSITE" id="PS50931">
    <property type="entry name" value="HTH_LYSR"/>
    <property type="match status" value="1"/>
</dbReference>
<dbReference type="FunFam" id="1.10.10.10:FF:000001">
    <property type="entry name" value="LysR family transcriptional regulator"/>
    <property type="match status" value="1"/>
</dbReference>
<evidence type="ECO:0000256" key="1">
    <source>
        <dbReference type="ARBA" id="ARBA00009437"/>
    </source>
</evidence>
<keyword evidence="7" id="KW-1185">Reference proteome</keyword>
<dbReference type="SUPFAM" id="SSF53850">
    <property type="entry name" value="Periplasmic binding protein-like II"/>
    <property type="match status" value="1"/>
</dbReference>
<comment type="caution">
    <text evidence="6">The sequence shown here is derived from an EMBL/GenBank/DDBJ whole genome shotgun (WGS) entry which is preliminary data.</text>
</comment>
<dbReference type="InterPro" id="IPR005119">
    <property type="entry name" value="LysR_subst-bd"/>
</dbReference>
<evidence type="ECO:0000256" key="4">
    <source>
        <dbReference type="ARBA" id="ARBA00023163"/>
    </source>
</evidence>
<dbReference type="GO" id="GO:0003700">
    <property type="term" value="F:DNA-binding transcription factor activity"/>
    <property type="evidence" value="ECO:0007669"/>
    <property type="project" value="InterPro"/>
</dbReference>
<feature type="domain" description="HTH lysR-type" evidence="5">
    <location>
        <begin position="9"/>
        <end position="66"/>
    </location>
</feature>
<dbReference type="InterPro" id="IPR036388">
    <property type="entry name" value="WH-like_DNA-bd_sf"/>
</dbReference>
<evidence type="ECO:0000259" key="5">
    <source>
        <dbReference type="PROSITE" id="PS50931"/>
    </source>
</evidence>
<keyword evidence="3" id="KW-0238">DNA-binding</keyword>
<dbReference type="InterPro" id="IPR058163">
    <property type="entry name" value="LysR-type_TF_proteobact-type"/>
</dbReference>
<dbReference type="Gene3D" id="3.40.190.10">
    <property type="entry name" value="Periplasmic binding protein-like II"/>
    <property type="match status" value="2"/>
</dbReference>
<dbReference type="STRING" id="314265.R2601_23630"/>
<dbReference type="GO" id="GO:0043565">
    <property type="term" value="F:sequence-specific DNA binding"/>
    <property type="evidence" value="ECO:0007669"/>
    <property type="project" value="TreeGrafter"/>
</dbReference>
<dbReference type="eggNOG" id="COG0583">
    <property type="taxonomic scope" value="Bacteria"/>
</dbReference>
<dbReference type="OrthoDB" id="5526340at2"/>
<dbReference type="InterPro" id="IPR036390">
    <property type="entry name" value="WH_DNA-bd_sf"/>
</dbReference>
<evidence type="ECO:0000256" key="3">
    <source>
        <dbReference type="ARBA" id="ARBA00023125"/>
    </source>
</evidence>
<dbReference type="InterPro" id="IPR000847">
    <property type="entry name" value="LysR_HTH_N"/>
</dbReference>
<keyword evidence="2" id="KW-0805">Transcription regulation</keyword>
<dbReference type="SUPFAM" id="SSF46785">
    <property type="entry name" value="Winged helix' DNA-binding domain"/>
    <property type="match status" value="1"/>
</dbReference>
<dbReference type="EMBL" id="AATQ01000035">
    <property type="protein sequence ID" value="EAU44906.1"/>
    <property type="molecule type" value="Genomic_DNA"/>
</dbReference>